<evidence type="ECO:0000313" key="2">
    <source>
        <dbReference type="EMBL" id="MCI38130.1"/>
    </source>
</evidence>
<name>A0A392RQS3_9FABA</name>
<dbReference type="InterPro" id="IPR036397">
    <property type="entry name" value="RNaseH_sf"/>
</dbReference>
<dbReference type="Proteomes" id="UP000265520">
    <property type="component" value="Unassembled WGS sequence"/>
</dbReference>
<dbReference type="InterPro" id="IPR044730">
    <property type="entry name" value="RNase_H-like_dom_plant"/>
</dbReference>
<dbReference type="Gene3D" id="3.30.420.10">
    <property type="entry name" value="Ribonuclease H-like superfamily/Ribonuclease H"/>
    <property type="match status" value="1"/>
</dbReference>
<proteinExistence type="predicted"/>
<dbReference type="InterPro" id="IPR053151">
    <property type="entry name" value="RNase_H-like"/>
</dbReference>
<sequence length="124" mass="13685">GMCSAYLAELWGVLDGLRLAREQGITKLKVQADSRVVVQTLNSSNTGSTVGWRLIWEIRQLLALDWEIRIFHTYREANACADALASMGCDHGPGLRVYEQCPASFSSLLLMDVMGITTPRVISV</sequence>
<dbReference type="PANTHER" id="PTHR47723">
    <property type="entry name" value="OS05G0353850 PROTEIN"/>
    <property type="match status" value="1"/>
</dbReference>
<reference evidence="2 3" key="1">
    <citation type="journal article" date="2018" name="Front. Plant Sci.">
        <title>Red Clover (Trifolium pratense) and Zigzag Clover (T. medium) - A Picture of Genomic Similarities and Differences.</title>
        <authorList>
            <person name="Dluhosova J."/>
            <person name="Istvanek J."/>
            <person name="Nedelnik J."/>
            <person name="Repkova J."/>
        </authorList>
    </citation>
    <scope>NUCLEOTIDE SEQUENCE [LARGE SCALE GENOMIC DNA]</scope>
    <source>
        <strain evidence="3">cv. 10/8</strain>
        <tissue evidence="2">Leaf</tissue>
    </source>
</reference>
<accession>A0A392RQS3</accession>
<dbReference type="SUPFAM" id="SSF53098">
    <property type="entry name" value="Ribonuclease H-like"/>
    <property type="match status" value="1"/>
</dbReference>
<protein>
    <submittedName>
        <fullName evidence="2">Ribonuclease H protein</fullName>
    </submittedName>
</protein>
<dbReference type="EMBL" id="LXQA010252291">
    <property type="protein sequence ID" value="MCI38130.1"/>
    <property type="molecule type" value="Genomic_DNA"/>
</dbReference>
<dbReference type="PROSITE" id="PS50879">
    <property type="entry name" value="RNASE_H_1"/>
    <property type="match status" value="1"/>
</dbReference>
<dbReference type="GO" id="GO:0003676">
    <property type="term" value="F:nucleic acid binding"/>
    <property type="evidence" value="ECO:0007669"/>
    <property type="project" value="InterPro"/>
</dbReference>
<comment type="caution">
    <text evidence="2">The sequence shown here is derived from an EMBL/GenBank/DDBJ whole genome shotgun (WGS) entry which is preliminary data.</text>
</comment>
<evidence type="ECO:0000313" key="3">
    <source>
        <dbReference type="Proteomes" id="UP000265520"/>
    </source>
</evidence>
<dbReference type="Pfam" id="PF13456">
    <property type="entry name" value="RVT_3"/>
    <property type="match status" value="1"/>
</dbReference>
<feature type="non-terminal residue" evidence="2">
    <location>
        <position position="1"/>
    </location>
</feature>
<dbReference type="CDD" id="cd06222">
    <property type="entry name" value="RNase_H_like"/>
    <property type="match status" value="1"/>
</dbReference>
<dbReference type="AlphaFoldDB" id="A0A392RQS3"/>
<keyword evidence="3" id="KW-1185">Reference proteome</keyword>
<organism evidence="2 3">
    <name type="scientific">Trifolium medium</name>
    <dbReference type="NCBI Taxonomy" id="97028"/>
    <lineage>
        <taxon>Eukaryota</taxon>
        <taxon>Viridiplantae</taxon>
        <taxon>Streptophyta</taxon>
        <taxon>Embryophyta</taxon>
        <taxon>Tracheophyta</taxon>
        <taxon>Spermatophyta</taxon>
        <taxon>Magnoliopsida</taxon>
        <taxon>eudicotyledons</taxon>
        <taxon>Gunneridae</taxon>
        <taxon>Pentapetalae</taxon>
        <taxon>rosids</taxon>
        <taxon>fabids</taxon>
        <taxon>Fabales</taxon>
        <taxon>Fabaceae</taxon>
        <taxon>Papilionoideae</taxon>
        <taxon>50 kb inversion clade</taxon>
        <taxon>NPAAA clade</taxon>
        <taxon>Hologalegina</taxon>
        <taxon>IRL clade</taxon>
        <taxon>Trifolieae</taxon>
        <taxon>Trifolium</taxon>
    </lineage>
</organism>
<evidence type="ECO:0000259" key="1">
    <source>
        <dbReference type="PROSITE" id="PS50879"/>
    </source>
</evidence>
<dbReference type="GO" id="GO:0004523">
    <property type="term" value="F:RNA-DNA hybrid ribonuclease activity"/>
    <property type="evidence" value="ECO:0007669"/>
    <property type="project" value="InterPro"/>
</dbReference>
<dbReference type="PANTHER" id="PTHR47723:SF13">
    <property type="entry name" value="PUTATIVE-RELATED"/>
    <property type="match status" value="1"/>
</dbReference>
<dbReference type="InterPro" id="IPR002156">
    <property type="entry name" value="RNaseH_domain"/>
</dbReference>
<dbReference type="InterPro" id="IPR012337">
    <property type="entry name" value="RNaseH-like_sf"/>
</dbReference>
<feature type="domain" description="RNase H type-1" evidence="1">
    <location>
        <begin position="1"/>
        <end position="90"/>
    </location>
</feature>